<evidence type="ECO:0000256" key="10">
    <source>
        <dbReference type="SAM" id="Phobius"/>
    </source>
</evidence>
<dbReference type="GO" id="GO:0006879">
    <property type="term" value="P:intracellular iron ion homeostasis"/>
    <property type="evidence" value="ECO:0007669"/>
    <property type="project" value="TreeGrafter"/>
</dbReference>
<dbReference type="AlphaFoldDB" id="A0A836CGR1"/>
<dbReference type="InterPro" id="IPR017871">
    <property type="entry name" value="ABC_transporter-like_CS"/>
</dbReference>
<dbReference type="InterPro" id="IPR039421">
    <property type="entry name" value="Type_1_exporter"/>
</dbReference>
<evidence type="ECO:0000313" key="13">
    <source>
        <dbReference type="EMBL" id="KAG5183176.1"/>
    </source>
</evidence>
<dbReference type="CDD" id="cd18582">
    <property type="entry name" value="ABC_6TM_ATM1_ABCB7"/>
    <property type="match status" value="1"/>
</dbReference>
<dbReference type="PANTHER" id="PTHR24221:SF402">
    <property type="entry name" value="IRON-SULFUR CLUSTERS TRANSPORTER ABCB7, MITOCHONDRIAL"/>
    <property type="match status" value="1"/>
</dbReference>
<evidence type="ECO:0000256" key="2">
    <source>
        <dbReference type="ARBA" id="ARBA00022448"/>
    </source>
</evidence>
<dbReference type="FunFam" id="3.40.50.300:FF:000287">
    <property type="entry name" value="Multidrug ABC transporter ATP-binding protein"/>
    <property type="match status" value="1"/>
</dbReference>
<dbReference type="PANTHER" id="PTHR24221">
    <property type="entry name" value="ATP-BINDING CASSETTE SUB-FAMILY B"/>
    <property type="match status" value="1"/>
</dbReference>
<dbReference type="GO" id="GO:0016887">
    <property type="term" value="F:ATP hydrolysis activity"/>
    <property type="evidence" value="ECO:0007669"/>
    <property type="project" value="InterPro"/>
</dbReference>
<dbReference type="Proteomes" id="UP000664859">
    <property type="component" value="Unassembled WGS sequence"/>
</dbReference>
<feature type="region of interest" description="Disordered" evidence="9">
    <location>
        <begin position="696"/>
        <end position="731"/>
    </location>
</feature>
<keyword evidence="5" id="KW-0067">ATP-binding</keyword>
<dbReference type="PROSITE" id="PS50893">
    <property type="entry name" value="ABC_TRANSPORTER_2"/>
    <property type="match status" value="1"/>
</dbReference>
<evidence type="ECO:0000259" key="12">
    <source>
        <dbReference type="PROSITE" id="PS50929"/>
    </source>
</evidence>
<dbReference type="SUPFAM" id="SSF90123">
    <property type="entry name" value="ABC transporter transmembrane region"/>
    <property type="match status" value="1"/>
</dbReference>
<dbReference type="PROSITE" id="PS00211">
    <property type="entry name" value="ABC_TRANSPORTER_1"/>
    <property type="match status" value="1"/>
</dbReference>
<feature type="transmembrane region" description="Helical" evidence="10">
    <location>
        <begin position="271"/>
        <end position="293"/>
    </location>
</feature>
<proteinExistence type="inferred from homology"/>
<evidence type="ECO:0000256" key="8">
    <source>
        <dbReference type="ARBA" id="ARBA00024363"/>
    </source>
</evidence>
<dbReference type="FunFam" id="1.20.1560.10:FF:000105">
    <property type="entry name" value="ABC transporter B family member 25"/>
    <property type="match status" value="1"/>
</dbReference>
<dbReference type="Gene3D" id="1.20.1560.10">
    <property type="entry name" value="ABC transporter type 1, transmembrane domain"/>
    <property type="match status" value="1"/>
</dbReference>
<evidence type="ECO:0000256" key="7">
    <source>
        <dbReference type="ARBA" id="ARBA00023136"/>
    </source>
</evidence>
<comment type="caution">
    <text evidence="13">The sequence shown here is derived from an EMBL/GenBank/DDBJ whole genome shotgun (WGS) entry which is preliminary data.</text>
</comment>
<dbReference type="GO" id="GO:0005743">
    <property type="term" value="C:mitochondrial inner membrane"/>
    <property type="evidence" value="ECO:0007669"/>
    <property type="project" value="TreeGrafter"/>
</dbReference>
<feature type="domain" description="ABC transporter" evidence="11">
    <location>
        <begin position="456"/>
        <end position="690"/>
    </location>
</feature>
<keyword evidence="4" id="KW-0547">Nucleotide-binding</keyword>
<reference evidence="13" key="1">
    <citation type="submission" date="2021-02" db="EMBL/GenBank/DDBJ databases">
        <title>First Annotated Genome of the Yellow-green Alga Tribonema minus.</title>
        <authorList>
            <person name="Mahan K.M."/>
        </authorList>
    </citation>
    <scope>NUCLEOTIDE SEQUENCE</scope>
    <source>
        <strain evidence="13">UTEX B ZZ1240</strain>
    </source>
</reference>
<organism evidence="13 14">
    <name type="scientific">Tribonema minus</name>
    <dbReference type="NCBI Taxonomy" id="303371"/>
    <lineage>
        <taxon>Eukaryota</taxon>
        <taxon>Sar</taxon>
        <taxon>Stramenopiles</taxon>
        <taxon>Ochrophyta</taxon>
        <taxon>PX clade</taxon>
        <taxon>Xanthophyceae</taxon>
        <taxon>Tribonematales</taxon>
        <taxon>Tribonemataceae</taxon>
        <taxon>Tribonema</taxon>
    </lineage>
</organism>
<feature type="transmembrane region" description="Helical" evidence="10">
    <location>
        <begin position="246"/>
        <end position="265"/>
    </location>
</feature>
<dbReference type="SUPFAM" id="SSF52540">
    <property type="entry name" value="P-loop containing nucleoside triphosphate hydrolases"/>
    <property type="match status" value="1"/>
</dbReference>
<keyword evidence="7 10" id="KW-0472">Membrane</keyword>
<dbReference type="Gene3D" id="3.40.50.300">
    <property type="entry name" value="P-loop containing nucleotide triphosphate hydrolases"/>
    <property type="match status" value="1"/>
</dbReference>
<dbReference type="InterPro" id="IPR003593">
    <property type="entry name" value="AAA+_ATPase"/>
</dbReference>
<dbReference type="InterPro" id="IPR011527">
    <property type="entry name" value="ABC1_TM_dom"/>
</dbReference>
<gene>
    <name evidence="13" type="ORF">JKP88DRAFT_261046</name>
</gene>
<feature type="domain" description="ABC transmembrane type-1" evidence="12">
    <location>
        <begin position="122"/>
        <end position="415"/>
    </location>
</feature>
<dbReference type="SMART" id="SM00382">
    <property type="entry name" value="AAA"/>
    <property type="match status" value="1"/>
</dbReference>
<sequence>MYAKFALRQPQLLGRRAFRVPLPVASRLLLKPHPAHASNPFAFLRALSTAPGTGKGGGGAAGGFDKKKKKPVVVAETVEQPELDQKGEREVALRILKTLSAHIWPSKEVTKDHVSIKARVGISLTLLVASKLVTIQVPFIFKNLVDNLNSVDPAATAAVAADPWTAVPIALVLGYGLARSTASGFQELRTTIFATVAQRAIRRVSRDIFMHIHALDLQFHLAKNTGVLTRTIDRGGRSIQYTLNSMVFNVVPMVLEIGLVSGILLSQASWHYSAVCFGTIGAYAAYTVAVTQWRTKFRKDMIRLENEASAKVTDSLVNYETVKFFNNEEHEANRYDKSLEGYQHAALKTGTSLSLLNFGQNAIFSVGLTAVMALAARDIAAGTATVGDLVLVNGLLFQLSIPLNFVGSTYRELRQALLDMTAMFALSDVQPKVASGPEAPPLQLAHADAAVPPGTLRFDNVHFSYPGGRPILNGLTLEVPAGKTVAVVGHSGCGKSTLIRLLYRLYDASSGSVTIDGQDVTKVQLSSLRRHIAVVPQDTVLFHDTIGYNLHYGNLTQPWEKVVEAAEQASLTDAIARMPRGYDTVVGERGLMLSGGEKQRVAIARAMLKNAPVLLCDEPTSALDSRTEVAVMSKLKSLGSGRTTLIIAHRLSTVQDADEIVVLDNGQVVERGAHFALLAKPGGYYASMWHAQQAYANSDSGSAEAVPSIDGAAVDELSDEGEGDRREPLPQ</sequence>
<dbReference type="EMBL" id="JAFCMP010000223">
    <property type="protein sequence ID" value="KAG5183176.1"/>
    <property type="molecule type" value="Genomic_DNA"/>
</dbReference>
<keyword evidence="14" id="KW-1185">Reference proteome</keyword>
<dbReference type="GO" id="GO:0140359">
    <property type="term" value="F:ABC-type transporter activity"/>
    <property type="evidence" value="ECO:0007669"/>
    <property type="project" value="InterPro"/>
</dbReference>
<evidence type="ECO:0000256" key="6">
    <source>
        <dbReference type="ARBA" id="ARBA00022989"/>
    </source>
</evidence>
<accession>A0A836CGR1</accession>
<evidence type="ECO:0000256" key="3">
    <source>
        <dbReference type="ARBA" id="ARBA00022692"/>
    </source>
</evidence>
<comment type="similarity">
    <text evidence="8">Belongs to the ABC transporter superfamily. ABCB family. Heavy Metal importer (TC 3.A.1.210) subfamily.</text>
</comment>
<protein>
    <submittedName>
        <fullName evidence="13">Iron-sulfur clusters transporter atm1, mitochondrial</fullName>
    </submittedName>
</protein>
<comment type="subcellular location">
    <subcellularLocation>
        <location evidence="1">Mitochondrion membrane</location>
        <topology evidence="1">Multi-pass membrane protein</topology>
    </subcellularLocation>
</comment>
<keyword evidence="3 10" id="KW-0812">Transmembrane</keyword>
<dbReference type="OrthoDB" id="6500128at2759"/>
<evidence type="ECO:0000313" key="14">
    <source>
        <dbReference type="Proteomes" id="UP000664859"/>
    </source>
</evidence>
<evidence type="ECO:0000256" key="4">
    <source>
        <dbReference type="ARBA" id="ARBA00022741"/>
    </source>
</evidence>
<keyword evidence="6 10" id="KW-1133">Transmembrane helix</keyword>
<evidence type="ECO:0000256" key="5">
    <source>
        <dbReference type="ARBA" id="ARBA00022840"/>
    </source>
</evidence>
<evidence type="ECO:0000259" key="11">
    <source>
        <dbReference type="PROSITE" id="PS50893"/>
    </source>
</evidence>
<dbReference type="PROSITE" id="PS50929">
    <property type="entry name" value="ABC_TM1F"/>
    <property type="match status" value="1"/>
</dbReference>
<evidence type="ECO:0000256" key="1">
    <source>
        <dbReference type="ARBA" id="ARBA00004225"/>
    </source>
</evidence>
<name>A0A836CGR1_9STRA</name>
<keyword evidence="2" id="KW-0813">Transport</keyword>
<dbReference type="InterPro" id="IPR003439">
    <property type="entry name" value="ABC_transporter-like_ATP-bd"/>
</dbReference>
<dbReference type="GO" id="GO:0005524">
    <property type="term" value="F:ATP binding"/>
    <property type="evidence" value="ECO:0007669"/>
    <property type="project" value="UniProtKB-KW"/>
</dbReference>
<dbReference type="Pfam" id="PF00664">
    <property type="entry name" value="ABC_membrane"/>
    <property type="match status" value="1"/>
</dbReference>
<dbReference type="InterPro" id="IPR036640">
    <property type="entry name" value="ABC1_TM_sf"/>
</dbReference>
<dbReference type="Pfam" id="PF00005">
    <property type="entry name" value="ABC_tran"/>
    <property type="match status" value="1"/>
</dbReference>
<evidence type="ECO:0000256" key="9">
    <source>
        <dbReference type="SAM" id="MobiDB-lite"/>
    </source>
</evidence>
<dbReference type="InterPro" id="IPR027417">
    <property type="entry name" value="P-loop_NTPase"/>
</dbReference>